<dbReference type="Gene3D" id="3.40.630.30">
    <property type="match status" value="1"/>
</dbReference>
<dbReference type="SUPFAM" id="SSF55729">
    <property type="entry name" value="Acyl-CoA N-acyltransferases (Nat)"/>
    <property type="match status" value="1"/>
</dbReference>
<dbReference type="PROSITE" id="PS51186">
    <property type="entry name" value="GNAT"/>
    <property type="match status" value="1"/>
</dbReference>
<dbReference type="EMBL" id="CP101620">
    <property type="protein sequence ID" value="UTY40065.1"/>
    <property type="molecule type" value="Genomic_DNA"/>
</dbReference>
<keyword evidence="3" id="KW-1185">Reference proteome</keyword>
<gene>
    <name evidence="2" type="ORF">NMU03_04485</name>
</gene>
<name>A0ABY5I7Z7_9FIRM</name>
<sequence length="78" mass="9528">MILFMVDPRYQHQGIGTKLYEFGQMVFQNHHCHHYILFTDTSCSYAFYDHHQMKQLASYQRDQNFTMYLYGKEFIYGI</sequence>
<dbReference type="InterPro" id="IPR000182">
    <property type="entry name" value="GNAT_dom"/>
</dbReference>
<accession>A0ABY5I7Z7</accession>
<reference evidence="2" key="1">
    <citation type="submission" date="2022-07" db="EMBL/GenBank/DDBJ databases">
        <title>Faecal culturing of patients with breast cancer.</title>
        <authorList>
            <person name="Teng N.M.Y."/>
            <person name="Kiu R."/>
            <person name="Evans R."/>
            <person name="Baker D.J."/>
            <person name="Zenner C."/>
            <person name="Robinson S.D."/>
            <person name="Hall L.J."/>
        </authorList>
    </citation>
    <scope>NUCLEOTIDE SEQUENCE</scope>
    <source>
        <strain evidence="2">LH1062</strain>
    </source>
</reference>
<dbReference type="RefSeq" id="WP_290141499.1">
    <property type="nucleotide sequence ID" value="NZ_CP101620.1"/>
</dbReference>
<organism evidence="2 3">
    <name type="scientific">Allocoprobacillus halotolerans</name>
    <dbReference type="NCBI Taxonomy" id="2944914"/>
    <lineage>
        <taxon>Bacteria</taxon>
        <taxon>Bacillati</taxon>
        <taxon>Bacillota</taxon>
        <taxon>Erysipelotrichia</taxon>
        <taxon>Erysipelotrichales</taxon>
        <taxon>Erysipelotrichaceae</taxon>
        <taxon>Allocoprobacillus</taxon>
    </lineage>
</organism>
<dbReference type="Pfam" id="PF00583">
    <property type="entry name" value="Acetyltransf_1"/>
    <property type="match status" value="1"/>
</dbReference>
<dbReference type="InterPro" id="IPR016181">
    <property type="entry name" value="Acyl_CoA_acyltransferase"/>
</dbReference>
<evidence type="ECO:0000313" key="3">
    <source>
        <dbReference type="Proteomes" id="UP001060112"/>
    </source>
</evidence>
<evidence type="ECO:0000259" key="1">
    <source>
        <dbReference type="PROSITE" id="PS51186"/>
    </source>
</evidence>
<dbReference type="Proteomes" id="UP001060112">
    <property type="component" value="Chromosome"/>
</dbReference>
<evidence type="ECO:0000313" key="2">
    <source>
        <dbReference type="EMBL" id="UTY40065.1"/>
    </source>
</evidence>
<protein>
    <submittedName>
        <fullName evidence="2">GNAT family N-acetyltransferase</fullName>
    </submittedName>
</protein>
<feature type="domain" description="N-acetyltransferase" evidence="1">
    <location>
        <begin position="1"/>
        <end position="75"/>
    </location>
</feature>
<proteinExistence type="predicted"/>
<dbReference type="CDD" id="cd04301">
    <property type="entry name" value="NAT_SF"/>
    <property type="match status" value="1"/>
</dbReference>